<evidence type="ECO:0000256" key="1">
    <source>
        <dbReference type="SAM" id="MobiDB-lite"/>
    </source>
</evidence>
<accession>A0ABQ7TH95</accession>
<feature type="region of interest" description="Disordered" evidence="1">
    <location>
        <begin position="159"/>
        <end position="215"/>
    </location>
</feature>
<gene>
    <name evidence="3" type="ORF">JD844_010385</name>
</gene>
<proteinExistence type="predicted"/>
<comment type="caution">
    <text evidence="3">The sequence shown here is derived from an EMBL/GenBank/DDBJ whole genome shotgun (WGS) entry which is preliminary data.</text>
</comment>
<reference evidence="3 4" key="1">
    <citation type="journal article" date="2022" name="Gigascience">
        <title>A chromosome-level genome assembly and annotation of the desert horned lizard, Phrynosoma platyrhinos, provides insight into chromosomal rearrangements among reptiles.</title>
        <authorList>
            <person name="Koochekian N."/>
            <person name="Ascanio A."/>
            <person name="Farleigh K."/>
            <person name="Card D.C."/>
            <person name="Schield D.R."/>
            <person name="Castoe T.A."/>
            <person name="Jezkova T."/>
        </authorList>
    </citation>
    <scope>NUCLEOTIDE SEQUENCE [LARGE SCALE GENOMIC DNA]</scope>
    <source>
        <strain evidence="3">NK-2021</strain>
    </source>
</reference>
<evidence type="ECO:0000256" key="2">
    <source>
        <dbReference type="SAM" id="Phobius"/>
    </source>
</evidence>
<feature type="transmembrane region" description="Helical" evidence="2">
    <location>
        <begin position="248"/>
        <end position="265"/>
    </location>
</feature>
<keyword evidence="2" id="KW-0472">Membrane</keyword>
<sequence>MPHIFPDNLIAEEIPVRSSDGSGSTRKLYEKKVYEYETERMPLPSHGGSGSSYTEPSSSRSESYVRETFVSPRSRENLSYGREALGSGRTYLRESYDSPRTEEYYSEYRNEDPSPSKSYLSQNYGLSHHEEHSNYAPEDWDINSSETSTSSYRRYVSSLSSDVPSGTVSARQPIAEPYPYSSSRQDVSSDRDSSSYQSVFHRKSSGLSSLGVEPRRAIHPERQAQAAAEKAAGSSAGTKRYLPLWPQLLLFVLLAGFLAFVYFYLQGGADDNPFGKLLKQ</sequence>
<organism evidence="3 4">
    <name type="scientific">Phrynosoma platyrhinos</name>
    <name type="common">Desert horned lizard</name>
    <dbReference type="NCBI Taxonomy" id="52577"/>
    <lineage>
        <taxon>Eukaryota</taxon>
        <taxon>Metazoa</taxon>
        <taxon>Chordata</taxon>
        <taxon>Craniata</taxon>
        <taxon>Vertebrata</taxon>
        <taxon>Euteleostomi</taxon>
        <taxon>Lepidosauria</taxon>
        <taxon>Squamata</taxon>
        <taxon>Bifurcata</taxon>
        <taxon>Unidentata</taxon>
        <taxon>Episquamata</taxon>
        <taxon>Toxicofera</taxon>
        <taxon>Iguania</taxon>
        <taxon>Phrynosomatidae</taxon>
        <taxon>Phrynosomatinae</taxon>
        <taxon>Phrynosoma</taxon>
    </lineage>
</organism>
<feature type="compositionally biased region" description="Basic and acidic residues" evidence="1">
    <location>
        <begin position="91"/>
        <end position="114"/>
    </location>
</feature>
<keyword evidence="4" id="KW-1185">Reference proteome</keyword>
<dbReference type="InterPro" id="IPR035004">
    <property type="entry name" value="Emerin"/>
</dbReference>
<feature type="compositionally biased region" description="Low complexity" evidence="1">
    <location>
        <begin position="51"/>
        <end position="68"/>
    </location>
</feature>
<name>A0ABQ7TH95_PHRPL</name>
<keyword evidence="2" id="KW-0812">Transmembrane</keyword>
<dbReference type="Proteomes" id="UP000826234">
    <property type="component" value="Unassembled WGS sequence"/>
</dbReference>
<dbReference type="PANTHER" id="PTHR15171">
    <property type="entry name" value="EMERIN"/>
    <property type="match status" value="1"/>
</dbReference>
<evidence type="ECO:0008006" key="5">
    <source>
        <dbReference type="Google" id="ProtNLM"/>
    </source>
</evidence>
<evidence type="ECO:0000313" key="3">
    <source>
        <dbReference type="EMBL" id="KAH0628822.1"/>
    </source>
</evidence>
<dbReference type="PANTHER" id="PTHR15171:SF2">
    <property type="entry name" value="EMERIN"/>
    <property type="match status" value="1"/>
</dbReference>
<evidence type="ECO:0000313" key="4">
    <source>
        <dbReference type="Proteomes" id="UP000826234"/>
    </source>
</evidence>
<feature type="region of interest" description="Disordered" evidence="1">
    <location>
        <begin position="39"/>
        <end position="122"/>
    </location>
</feature>
<protein>
    <recommendedName>
        <fullName evidence="5">Emerin</fullName>
    </recommendedName>
</protein>
<keyword evidence="2" id="KW-1133">Transmembrane helix</keyword>
<dbReference type="EMBL" id="JAIPUX010000439">
    <property type="protein sequence ID" value="KAH0628822.1"/>
    <property type="molecule type" value="Genomic_DNA"/>
</dbReference>